<dbReference type="Proteomes" id="UP000029643">
    <property type="component" value="Unassembled WGS sequence"/>
</dbReference>
<keyword evidence="1" id="KW-0472">Membrane</keyword>
<reference evidence="2 3" key="1">
    <citation type="journal article" date="2014" name="Genome Announc.">
        <title>Draft Genome Sequences of Marine Flavobacterium Algibacter lectus Strains SS8 and NR4.</title>
        <authorList>
            <person name="Takatani N."/>
            <person name="Nakanishi M."/>
            <person name="Meirelles P."/>
            <person name="Mino S."/>
            <person name="Suda W."/>
            <person name="Oshima K."/>
            <person name="Hattori M."/>
            <person name="Ohkuma M."/>
            <person name="Hosokawa M."/>
            <person name="Miyashita K."/>
            <person name="Thompson F.L."/>
            <person name="Niwa A."/>
            <person name="Sawabe T."/>
            <person name="Sawabe T."/>
        </authorList>
    </citation>
    <scope>NUCLEOTIDE SEQUENCE [LARGE SCALE GENOMIC DNA]</scope>
    <source>
        <strain evidence="3">JCM19274</strain>
    </source>
</reference>
<dbReference type="RefSeq" id="WP_042501236.1">
    <property type="nucleotide sequence ID" value="NZ_BBNU01000028.1"/>
</dbReference>
<evidence type="ECO:0000313" key="2">
    <source>
        <dbReference type="EMBL" id="GAL82429.1"/>
    </source>
</evidence>
<evidence type="ECO:0000256" key="1">
    <source>
        <dbReference type="SAM" id="Phobius"/>
    </source>
</evidence>
<name>A0A090X2A7_9FLAO</name>
<comment type="caution">
    <text evidence="2">The sequence shown here is derived from an EMBL/GenBank/DDBJ whole genome shotgun (WGS) entry which is preliminary data.</text>
</comment>
<feature type="transmembrane region" description="Helical" evidence="1">
    <location>
        <begin position="45"/>
        <end position="65"/>
    </location>
</feature>
<accession>A0A090X2A7</accession>
<organism evidence="2 3">
    <name type="scientific">Algibacter lectus</name>
    <dbReference type="NCBI Taxonomy" id="221126"/>
    <lineage>
        <taxon>Bacteria</taxon>
        <taxon>Pseudomonadati</taxon>
        <taxon>Bacteroidota</taxon>
        <taxon>Flavobacteriia</taxon>
        <taxon>Flavobacteriales</taxon>
        <taxon>Flavobacteriaceae</taxon>
        <taxon>Algibacter</taxon>
    </lineage>
</organism>
<gene>
    <name evidence="2" type="ORF">JCM19274_4069</name>
</gene>
<feature type="transmembrane region" description="Helical" evidence="1">
    <location>
        <begin position="7"/>
        <end position="25"/>
    </location>
</feature>
<feature type="transmembrane region" description="Helical" evidence="1">
    <location>
        <begin position="77"/>
        <end position="103"/>
    </location>
</feature>
<proteinExistence type="predicted"/>
<sequence>MERLKRNWKWLVGIGIFLLIYKILVPYQYNFYLERDLIDFELTDTLIVIGIVFLISIFVFYRFLSIENEITLRIMKTFAFSVFMGFVYFIWIQSIIITSGLFINRMTNTDTVTERFEITYVMKNGEVGIRSLEDQYFERTEKKFAESDLNKIKEGDTIKIDFQKGIFGKKYLNSGKINIVE</sequence>
<protein>
    <submittedName>
        <fullName evidence="2">Uncharacterized protein</fullName>
    </submittedName>
</protein>
<keyword evidence="1" id="KW-1133">Transmembrane helix</keyword>
<dbReference type="AlphaFoldDB" id="A0A090X2A7"/>
<keyword evidence="1" id="KW-0812">Transmembrane</keyword>
<dbReference type="EMBL" id="BBNU01000028">
    <property type="protein sequence ID" value="GAL82429.1"/>
    <property type="molecule type" value="Genomic_DNA"/>
</dbReference>
<evidence type="ECO:0000313" key="3">
    <source>
        <dbReference type="Proteomes" id="UP000029643"/>
    </source>
</evidence>